<feature type="region of interest" description="Disordered" evidence="1">
    <location>
        <begin position="154"/>
        <end position="301"/>
    </location>
</feature>
<dbReference type="GO" id="GO:0003677">
    <property type="term" value="F:DNA binding"/>
    <property type="evidence" value="ECO:0007669"/>
    <property type="project" value="InterPro"/>
</dbReference>
<dbReference type="Gene3D" id="1.10.260.40">
    <property type="entry name" value="lambda repressor-like DNA-binding domains"/>
    <property type="match status" value="1"/>
</dbReference>
<dbReference type="EMBL" id="VJWX01000065">
    <property type="protein sequence ID" value="TVT55317.1"/>
    <property type="molecule type" value="Genomic_DNA"/>
</dbReference>
<evidence type="ECO:0000256" key="1">
    <source>
        <dbReference type="SAM" id="MobiDB-lite"/>
    </source>
</evidence>
<name>A0A558D2S5_9PSEU</name>
<dbReference type="InterPro" id="IPR001387">
    <property type="entry name" value="Cro/C1-type_HTH"/>
</dbReference>
<gene>
    <name evidence="3" type="ORF">FNH05_09665</name>
</gene>
<evidence type="ECO:0000313" key="3">
    <source>
        <dbReference type="EMBL" id="TVT55317.1"/>
    </source>
</evidence>
<dbReference type="Pfam" id="PF13560">
    <property type="entry name" value="HTH_31"/>
    <property type="match status" value="1"/>
</dbReference>
<dbReference type="Proteomes" id="UP000320011">
    <property type="component" value="Unassembled WGS sequence"/>
</dbReference>
<dbReference type="OrthoDB" id="4570646at2"/>
<feature type="compositionally biased region" description="Basic residues" evidence="1">
    <location>
        <begin position="195"/>
        <end position="221"/>
    </location>
</feature>
<accession>A0A558D2S5</accession>
<reference evidence="3 4" key="1">
    <citation type="submission" date="2019-07" db="EMBL/GenBank/DDBJ databases">
        <authorList>
            <person name="Duangmal K."/>
            <person name="Teo W.F.A."/>
        </authorList>
    </citation>
    <scope>NUCLEOTIDE SEQUENCE [LARGE SCALE GENOMIC DNA]</scope>
    <source>
        <strain evidence="3 4">TBRC 6029</strain>
    </source>
</reference>
<dbReference type="AlphaFoldDB" id="A0A558D2S5"/>
<dbReference type="InterPro" id="IPR007278">
    <property type="entry name" value="DUF397"/>
</dbReference>
<keyword evidence="4" id="KW-1185">Reference proteome</keyword>
<proteinExistence type="predicted"/>
<protein>
    <submittedName>
        <fullName evidence="3">DUF397 domain-containing protein</fullName>
    </submittedName>
</protein>
<dbReference type="Pfam" id="PF19054">
    <property type="entry name" value="DUF5753"/>
    <property type="match status" value="1"/>
</dbReference>
<evidence type="ECO:0000313" key="4">
    <source>
        <dbReference type="Proteomes" id="UP000320011"/>
    </source>
</evidence>
<reference evidence="3 4" key="2">
    <citation type="submission" date="2019-08" db="EMBL/GenBank/DDBJ databases">
        <title>Amycolatopsis acidicola sp. nov., isolated from peat swamp forest soil.</title>
        <authorList>
            <person name="Srisuk N."/>
        </authorList>
    </citation>
    <scope>NUCLEOTIDE SEQUENCE [LARGE SCALE GENOMIC DNA]</scope>
    <source>
        <strain evidence="3 4">TBRC 6029</strain>
    </source>
</reference>
<dbReference type="Pfam" id="PF04149">
    <property type="entry name" value="DUF397"/>
    <property type="match status" value="1"/>
</dbReference>
<evidence type="ECO:0000259" key="2">
    <source>
        <dbReference type="PROSITE" id="PS50943"/>
    </source>
</evidence>
<comment type="caution">
    <text evidence="3">The sequence shown here is derived from an EMBL/GenBank/DDBJ whole genome shotgun (WGS) entry which is preliminary data.</text>
</comment>
<dbReference type="SUPFAM" id="SSF47413">
    <property type="entry name" value="lambda repressor-like DNA-binding domains"/>
    <property type="match status" value="1"/>
</dbReference>
<feature type="compositionally biased region" description="Basic and acidic residues" evidence="1">
    <location>
        <begin position="222"/>
        <end position="231"/>
    </location>
</feature>
<dbReference type="CDD" id="cd00093">
    <property type="entry name" value="HTH_XRE"/>
    <property type="match status" value="1"/>
</dbReference>
<organism evidence="3 4">
    <name type="scientific">Amycolatopsis rhizosphaerae</name>
    <dbReference type="NCBI Taxonomy" id="2053003"/>
    <lineage>
        <taxon>Bacteria</taxon>
        <taxon>Bacillati</taxon>
        <taxon>Actinomycetota</taxon>
        <taxon>Actinomycetes</taxon>
        <taxon>Pseudonocardiales</taxon>
        <taxon>Pseudonocardiaceae</taxon>
        <taxon>Amycolatopsis</taxon>
    </lineage>
</organism>
<dbReference type="PROSITE" id="PS50943">
    <property type="entry name" value="HTH_CROC1"/>
    <property type="match status" value="1"/>
</dbReference>
<feature type="region of interest" description="Disordered" evidence="1">
    <location>
        <begin position="1"/>
        <end position="31"/>
    </location>
</feature>
<sequence>MIMHVTSRGGCDHGTRGSGGQTMRPTVRSRRLGGKLGAYRQQRGLSGTDLAAEVGIHQATWSKIESGKAKVSANVLARTVDVLGIPADAAAQLEALRRKADEPGWWQDYGDILSEAVQMLIELETDASWIRTYEGEIVPGLLQTRDYAERIITAGSPHMPETAQRGPAADRHRRRSRHPPTDRRPCRTAGATAAHHPRGPRTRCHRAGRPVHRGRPRRARRLVRDHPVARRDRSRSRLRGRSDILDSARTQRGHPQLPARRGLGTESGTGSARITGPHPRRDQGSAMNTDSPAAPTATWRKSSYSTATGNCVEVAPAADGVVVRHSKHPTAGTITFSHDAWAAFIRDATEDRSTSTNGVATITKIGADTLVKSLATDVALRFDDGEWSAFLSGAADGEFGFTDGLASVRWRACCISDLFASAGVTPELRQALPGARGGRSVRGVNS</sequence>
<dbReference type="InterPro" id="IPR043917">
    <property type="entry name" value="DUF5753"/>
</dbReference>
<dbReference type="SMART" id="SM00530">
    <property type="entry name" value="HTH_XRE"/>
    <property type="match status" value="1"/>
</dbReference>
<dbReference type="InterPro" id="IPR010982">
    <property type="entry name" value="Lambda_DNA-bd_dom_sf"/>
</dbReference>
<feature type="domain" description="HTH cro/C1-type" evidence="2">
    <location>
        <begin position="38"/>
        <end position="90"/>
    </location>
</feature>